<dbReference type="Proteomes" id="UP000636264">
    <property type="component" value="Unassembled WGS sequence"/>
</dbReference>
<protein>
    <submittedName>
        <fullName evidence="1">Uncharacterized protein</fullName>
    </submittedName>
</protein>
<reference evidence="1" key="2">
    <citation type="submission" date="2020-09" db="EMBL/GenBank/DDBJ databases">
        <authorList>
            <person name="Sun Q."/>
            <person name="Zhou Y."/>
        </authorList>
    </citation>
    <scope>NUCLEOTIDE SEQUENCE</scope>
    <source>
        <strain evidence="1">CGMCC 1.15320</strain>
    </source>
</reference>
<evidence type="ECO:0000313" key="1">
    <source>
        <dbReference type="EMBL" id="GGA71410.1"/>
    </source>
</evidence>
<reference evidence="1" key="1">
    <citation type="journal article" date="2014" name="Int. J. Syst. Evol. Microbiol.">
        <title>Complete genome sequence of Corynebacterium casei LMG S-19264T (=DSM 44701T), isolated from a smear-ripened cheese.</title>
        <authorList>
            <consortium name="US DOE Joint Genome Institute (JGI-PGF)"/>
            <person name="Walter F."/>
            <person name="Albersmeier A."/>
            <person name="Kalinowski J."/>
            <person name="Ruckert C."/>
        </authorList>
    </citation>
    <scope>NUCLEOTIDE SEQUENCE</scope>
    <source>
        <strain evidence="1">CGMCC 1.15320</strain>
    </source>
</reference>
<organism evidence="1 2">
    <name type="scientific">Nitratireductor aestuarii</name>
    <dbReference type="NCBI Taxonomy" id="1735103"/>
    <lineage>
        <taxon>Bacteria</taxon>
        <taxon>Pseudomonadati</taxon>
        <taxon>Pseudomonadota</taxon>
        <taxon>Alphaproteobacteria</taxon>
        <taxon>Hyphomicrobiales</taxon>
        <taxon>Phyllobacteriaceae</taxon>
        <taxon>Nitratireductor</taxon>
    </lineage>
</organism>
<name>A0A916RUU7_9HYPH</name>
<dbReference type="RefSeq" id="WP_188721568.1">
    <property type="nucleotide sequence ID" value="NZ_BMIF01000008.1"/>
</dbReference>
<sequence length="189" mass="20959">MTQFIAHTAANNQRKNLASQKDPLQEPEIRLTTRKTPQQIREIIAVAENFPLERIIRRYIADKCVDPEVAASHARELKRFLALSAIYDGPLAMRGPVDDFWHTFLLFTEQYHSFCNDVAGTFLHHVPHADDAPSCRSATDTTRFNLAYAATFGQAPDAALWPEAGYSPCLICLALCGSHNCSVTAGTAL</sequence>
<proteinExistence type="predicted"/>
<dbReference type="EMBL" id="BMIF01000008">
    <property type="protein sequence ID" value="GGA71410.1"/>
    <property type="molecule type" value="Genomic_DNA"/>
</dbReference>
<comment type="caution">
    <text evidence="1">The sequence shown here is derived from an EMBL/GenBank/DDBJ whole genome shotgun (WGS) entry which is preliminary data.</text>
</comment>
<evidence type="ECO:0000313" key="2">
    <source>
        <dbReference type="Proteomes" id="UP000636264"/>
    </source>
</evidence>
<accession>A0A916RUU7</accession>
<gene>
    <name evidence="1" type="ORF">GCM10011385_26550</name>
</gene>
<dbReference type="AlphaFoldDB" id="A0A916RUU7"/>
<keyword evidence="2" id="KW-1185">Reference proteome</keyword>